<evidence type="ECO:0000313" key="2">
    <source>
        <dbReference type="EMBL" id="CAB4702428.1"/>
    </source>
</evidence>
<sequence>MVGHEVELRDTWRHVSGGGRTDALERLLGRYREPHRRYHTTEHVVWVVRHVNQIASTDIDGNVPDDLPAVLLAALYHDAVYDPTATKAGNEIASAALAGACAASFGWSDERSSHVERLVFATADHSVFDVDSAVLIDADLAVLGGEPGVYAAYVRGVRDEYAHVPNDTWRSGRAAVLEGFLQRDAIFTTPFMHAQREARARANLTAELTTLSRG</sequence>
<gene>
    <name evidence="2" type="ORF">UFOPK2656_00140</name>
    <name evidence="3" type="ORF">UFOPK3099_00704</name>
    <name evidence="4" type="ORF">UFOPK3651_03376</name>
    <name evidence="5" type="ORF">UFOPK3931_01330</name>
    <name evidence="1" type="ORF">UFOPK4189_02981</name>
</gene>
<evidence type="ECO:0000313" key="3">
    <source>
        <dbReference type="EMBL" id="CAB4810500.1"/>
    </source>
</evidence>
<dbReference type="SUPFAM" id="SSF109604">
    <property type="entry name" value="HD-domain/PDEase-like"/>
    <property type="match status" value="1"/>
</dbReference>
<dbReference type="InterPro" id="IPR009218">
    <property type="entry name" value="HD_phosphohydro"/>
</dbReference>
<name>A0A6J7KR44_9ZZZZ</name>
<accession>A0A6J7KR44</accession>
<reference evidence="4" key="1">
    <citation type="submission" date="2020-05" db="EMBL/GenBank/DDBJ databases">
        <authorList>
            <person name="Chiriac C."/>
            <person name="Salcher M."/>
            <person name="Ghai R."/>
            <person name="Kavagutti S V."/>
        </authorList>
    </citation>
    <scope>NUCLEOTIDE SEQUENCE</scope>
</reference>
<dbReference type="PANTHER" id="PTHR21174">
    <property type="match status" value="1"/>
</dbReference>
<protein>
    <submittedName>
        <fullName evidence="4">Unannotated protein</fullName>
    </submittedName>
</protein>
<organism evidence="4">
    <name type="scientific">freshwater metagenome</name>
    <dbReference type="NCBI Taxonomy" id="449393"/>
    <lineage>
        <taxon>unclassified sequences</taxon>
        <taxon>metagenomes</taxon>
        <taxon>ecological metagenomes</taxon>
    </lineage>
</organism>
<dbReference type="EMBL" id="CAESGF010000026">
    <property type="protein sequence ID" value="CAB4365233.1"/>
    <property type="molecule type" value="Genomic_DNA"/>
</dbReference>
<dbReference type="AlphaFoldDB" id="A0A6J7KR44"/>
<evidence type="ECO:0000313" key="5">
    <source>
        <dbReference type="EMBL" id="CAB4988605.1"/>
    </source>
</evidence>
<evidence type="ECO:0000313" key="1">
    <source>
        <dbReference type="EMBL" id="CAB4365233.1"/>
    </source>
</evidence>
<dbReference type="EMBL" id="CAFAAV010000038">
    <property type="protein sequence ID" value="CAB4810500.1"/>
    <property type="molecule type" value="Genomic_DNA"/>
</dbReference>
<dbReference type="Gene3D" id="1.10.3210.10">
    <property type="entry name" value="Hypothetical protein af1432"/>
    <property type="match status" value="1"/>
</dbReference>
<proteinExistence type="predicted"/>
<dbReference type="EMBL" id="CAFBMT010000040">
    <property type="protein sequence ID" value="CAB4958898.1"/>
    <property type="molecule type" value="Genomic_DNA"/>
</dbReference>
<evidence type="ECO:0000313" key="4">
    <source>
        <dbReference type="EMBL" id="CAB4958898.1"/>
    </source>
</evidence>
<dbReference type="EMBL" id="CAFBOL010000029">
    <property type="protein sequence ID" value="CAB4988605.1"/>
    <property type="molecule type" value="Genomic_DNA"/>
</dbReference>
<dbReference type="PIRSF" id="PIRSF035170">
    <property type="entry name" value="HD_phosphohydro"/>
    <property type="match status" value="1"/>
</dbReference>
<dbReference type="PANTHER" id="PTHR21174:SF0">
    <property type="entry name" value="HD PHOSPHOHYDROLASE FAMILY PROTEIN-RELATED"/>
    <property type="match status" value="1"/>
</dbReference>
<dbReference type="EMBL" id="CAEZYF010000001">
    <property type="protein sequence ID" value="CAB4702428.1"/>
    <property type="molecule type" value="Genomic_DNA"/>
</dbReference>